<dbReference type="OrthoDB" id="5677692at2"/>
<dbReference type="RefSeq" id="WP_021813485.1">
    <property type="nucleotide sequence ID" value="NZ_AUSW01000015.1"/>
</dbReference>
<dbReference type="eggNOG" id="ENOG5032UVD">
    <property type="taxonomic scope" value="Bacteria"/>
</dbReference>
<evidence type="ECO:0000313" key="2">
    <source>
        <dbReference type="Proteomes" id="UP000016761"/>
    </source>
</evidence>
<proteinExistence type="predicted"/>
<dbReference type="EMBL" id="AUSW01000015">
    <property type="protein sequence ID" value="ERL56154.1"/>
    <property type="molecule type" value="Genomic_DNA"/>
</dbReference>
<evidence type="ECO:0000313" key="1">
    <source>
        <dbReference type="EMBL" id="ERL56154.1"/>
    </source>
</evidence>
<keyword evidence="2" id="KW-1185">Reference proteome</keyword>
<organism evidence="1 2">
    <name type="scientific">Psychrobacter aquaticus CMS 56</name>
    <dbReference type="NCBI Taxonomy" id="1354303"/>
    <lineage>
        <taxon>Bacteria</taxon>
        <taxon>Pseudomonadati</taxon>
        <taxon>Pseudomonadota</taxon>
        <taxon>Gammaproteobacteria</taxon>
        <taxon>Moraxellales</taxon>
        <taxon>Moraxellaceae</taxon>
        <taxon>Psychrobacter</taxon>
    </lineage>
</organism>
<accession>U4TBR0</accession>
<protein>
    <submittedName>
        <fullName evidence="1">Phage protein</fullName>
    </submittedName>
</protein>
<comment type="caution">
    <text evidence="1">The sequence shown here is derived from an EMBL/GenBank/DDBJ whole genome shotgun (WGS) entry which is preliminary data.</text>
</comment>
<dbReference type="PATRIC" id="fig|1354303.4.peg.819"/>
<name>U4TBR0_9GAMM</name>
<dbReference type="STRING" id="1354303.M917_0832"/>
<reference evidence="1 2" key="1">
    <citation type="journal article" date="2013" name="Genome Announc.">
        <title>Draft Genome Sequence of Psychrobacter aquaticus Strain CMS 56T, Isolated from a Cyanobacterial Mat Sample Collected from Water Bodies in the McMurdo Dry Valley Region of Antarctica.</title>
        <authorList>
            <person name="Reddy G.S."/>
            <person name="Ara S."/>
            <person name="Singh A."/>
            <person name="Kumar Pinnaka A."/>
            <person name="Shivaji S."/>
        </authorList>
    </citation>
    <scope>NUCLEOTIDE SEQUENCE [LARGE SCALE GENOMIC DNA]</scope>
    <source>
        <strain evidence="1 2">CMS 56</strain>
    </source>
</reference>
<dbReference type="AlphaFoldDB" id="U4TBR0"/>
<sequence>MPIDIEKSRREGMRWYLLVSMHRVEPTGCGDVMLKTIMDDIYNDVSPNELHQQLSYLEKRKMVELTKHPDGHWHGRCTALGIDVVDYTVDCRAGIARPTKYWS</sequence>
<gene>
    <name evidence="1" type="ORF">M917_0832</name>
</gene>
<dbReference type="Proteomes" id="UP000016761">
    <property type="component" value="Unassembled WGS sequence"/>
</dbReference>